<evidence type="ECO:0000313" key="2">
    <source>
        <dbReference type="Proteomes" id="UP000567179"/>
    </source>
</evidence>
<gene>
    <name evidence="1" type="ORF">D9619_003932</name>
</gene>
<keyword evidence="2" id="KW-1185">Reference proteome</keyword>
<comment type="caution">
    <text evidence="1">The sequence shown here is derived from an EMBL/GenBank/DDBJ whole genome shotgun (WGS) entry which is preliminary data.</text>
</comment>
<dbReference type="Proteomes" id="UP000567179">
    <property type="component" value="Unassembled WGS sequence"/>
</dbReference>
<name>A0A8H5BQA6_9AGAR</name>
<protein>
    <submittedName>
        <fullName evidence="1">Uncharacterized protein</fullName>
    </submittedName>
</protein>
<sequence length="216" mass="24089">MGDRVSLPLEQQLLSPLAFASPDRLALFVRRYEQHTSWDASTPNSDAWSPKHTQTTSLQQRLAIIGRVAEALRLMTNFKHLSFADSHTYYHGPPNSQAGAELLLRGCNFQLHSLEWQRRDNLPFLLTDFLPSQNALRAFHLTSAYGDFSNVPQAIRDASARVSPRGRMSPLTFWVIMSPTRNAGGSGWPVKEASSNVIVLEVASPRTIDADARDCT</sequence>
<proteinExistence type="predicted"/>
<accession>A0A8H5BQA6</accession>
<evidence type="ECO:0000313" key="1">
    <source>
        <dbReference type="EMBL" id="KAF5327261.1"/>
    </source>
</evidence>
<organism evidence="1 2">
    <name type="scientific">Psilocybe cf. subviscida</name>
    <dbReference type="NCBI Taxonomy" id="2480587"/>
    <lineage>
        <taxon>Eukaryota</taxon>
        <taxon>Fungi</taxon>
        <taxon>Dikarya</taxon>
        <taxon>Basidiomycota</taxon>
        <taxon>Agaricomycotina</taxon>
        <taxon>Agaricomycetes</taxon>
        <taxon>Agaricomycetidae</taxon>
        <taxon>Agaricales</taxon>
        <taxon>Agaricineae</taxon>
        <taxon>Strophariaceae</taxon>
        <taxon>Psilocybe</taxon>
    </lineage>
</organism>
<dbReference type="EMBL" id="JAACJJ010000014">
    <property type="protein sequence ID" value="KAF5327261.1"/>
    <property type="molecule type" value="Genomic_DNA"/>
</dbReference>
<reference evidence="1 2" key="1">
    <citation type="journal article" date="2020" name="ISME J.">
        <title>Uncovering the hidden diversity of litter-decomposition mechanisms in mushroom-forming fungi.</title>
        <authorList>
            <person name="Floudas D."/>
            <person name="Bentzer J."/>
            <person name="Ahren D."/>
            <person name="Johansson T."/>
            <person name="Persson P."/>
            <person name="Tunlid A."/>
        </authorList>
    </citation>
    <scope>NUCLEOTIDE SEQUENCE [LARGE SCALE GENOMIC DNA]</scope>
    <source>
        <strain evidence="1 2">CBS 101986</strain>
    </source>
</reference>
<dbReference type="AlphaFoldDB" id="A0A8H5BQA6"/>